<evidence type="ECO:0000256" key="1">
    <source>
        <dbReference type="SAM" id="MobiDB-lite"/>
    </source>
</evidence>
<gene>
    <name evidence="3" type="ORF">TGPRC2_263160</name>
</gene>
<feature type="transmembrane region" description="Helical" evidence="2">
    <location>
        <begin position="126"/>
        <end position="153"/>
    </location>
</feature>
<evidence type="ECO:0000256" key="2">
    <source>
        <dbReference type="SAM" id="Phobius"/>
    </source>
</evidence>
<keyword evidence="2 3" id="KW-0812">Transmembrane</keyword>
<sequence length="218" mass="24615">MVKSRVKKTLARIENGLCSRLDEAPRSVSSACSCQTRPRMPARNFSLLSPAFRGHHRVHGMCSEFEDKGLGLSTRFFSFRLFSLAKNLKDDSRRGSDSGAGEPTHLRQGGGRPSQQECPRQERPSIFFVLTSLSLFFVASSSLLCVFFVCASLSTSRRRFRRQLLRLHLRFRRSVLGRGGRRRTAGEEAARGFFSCGETVTLRFLSCMRRSFHPFPAS</sequence>
<evidence type="ECO:0000313" key="4">
    <source>
        <dbReference type="Proteomes" id="UP000075225"/>
    </source>
</evidence>
<organism evidence="3 4">
    <name type="scientific">Toxoplasma gondii TgCatPRC2</name>
    <dbReference type="NCBI Taxonomy" id="1130821"/>
    <lineage>
        <taxon>Eukaryota</taxon>
        <taxon>Sar</taxon>
        <taxon>Alveolata</taxon>
        <taxon>Apicomplexa</taxon>
        <taxon>Conoidasida</taxon>
        <taxon>Coccidia</taxon>
        <taxon>Eucoccidiorida</taxon>
        <taxon>Eimeriorina</taxon>
        <taxon>Sarcocystidae</taxon>
        <taxon>Toxoplasma</taxon>
    </lineage>
</organism>
<keyword evidence="2" id="KW-1133">Transmembrane helix</keyword>
<comment type="caution">
    <text evidence="3">The sequence shown here is derived from an EMBL/GenBank/DDBJ whole genome shotgun (WGS) entry which is preliminary data.</text>
</comment>
<reference evidence="4" key="1">
    <citation type="submission" date="2016-03" db="EMBL/GenBank/DDBJ databases">
        <authorList>
            <person name="Sibley D."/>
            <person name="Venepally P."/>
            <person name="Karamycheva S."/>
            <person name="Hadjithomas M."/>
            <person name="Khan A."/>
            <person name="Brunk B."/>
            <person name="Roos D."/>
            <person name="Caler E."/>
            <person name="Lorenzi H."/>
        </authorList>
    </citation>
    <scope>NUCLEOTIDE SEQUENCE [LARGE SCALE GENOMIC DNA]</scope>
    <source>
        <strain evidence="4">TgCatPRC2</strain>
    </source>
</reference>
<dbReference type="EMBL" id="AHZP02000477">
    <property type="protein sequence ID" value="KYK70673.1"/>
    <property type="molecule type" value="Genomic_DNA"/>
</dbReference>
<proteinExistence type="predicted"/>
<feature type="region of interest" description="Disordered" evidence="1">
    <location>
        <begin position="90"/>
        <end position="119"/>
    </location>
</feature>
<dbReference type="VEuPathDB" id="ToxoDB:TGPRC2_263160"/>
<protein>
    <submittedName>
        <fullName evidence="3">Putative transmembrane protein</fullName>
    </submittedName>
</protein>
<accession>A0A151HMQ1</accession>
<name>A0A151HMQ1_TOXGO</name>
<evidence type="ECO:0000313" key="3">
    <source>
        <dbReference type="EMBL" id="KYK70673.1"/>
    </source>
</evidence>
<dbReference type="AlphaFoldDB" id="A0A151HMQ1"/>
<keyword evidence="2" id="KW-0472">Membrane</keyword>
<dbReference type="Proteomes" id="UP000075225">
    <property type="component" value="Unassembled WGS sequence"/>
</dbReference>